<accession>A0A0E9UHD9</accession>
<reference evidence="1" key="2">
    <citation type="journal article" date="2015" name="Fish Shellfish Immunol.">
        <title>Early steps in the European eel (Anguilla anguilla)-Vibrio vulnificus interaction in the gills: Role of the RtxA13 toxin.</title>
        <authorList>
            <person name="Callol A."/>
            <person name="Pajuelo D."/>
            <person name="Ebbesson L."/>
            <person name="Teles M."/>
            <person name="MacKenzie S."/>
            <person name="Amaro C."/>
        </authorList>
    </citation>
    <scope>NUCLEOTIDE SEQUENCE</scope>
</reference>
<dbReference type="EMBL" id="GBXM01044199">
    <property type="protein sequence ID" value="JAH64378.1"/>
    <property type="molecule type" value="Transcribed_RNA"/>
</dbReference>
<name>A0A0E9UHD9_ANGAN</name>
<protein>
    <submittedName>
        <fullName evidence="1">Uncharacterized protein</fullName>
    </submittedName>
</protein>
<sequence>MEIGDMQALQMQYSSLNWRVTLVVRGGIVN</sequence>
<proteinExistence type="predicted"/>
<organism evidence="1">
    <name type="scientific">Anguilla anguilla</name>
    <name type="common">European freshwater eel</name>
    <name type="synonym">Muraena anguilla</name>
    <dbReference type="NCBI Taxonomy" id="7936"/>
    <lineage>
        <taxon>Eukaryota</taxon>
        <taxon>Metazoa</taxon>
        <taxon>Chordata</taxon>
        <taxon>Craniata</taxon>
        <taxon>Vertebrata</taxon>
        <taxon>Euteleostomi</taxon>
        <taxon>Actinopterygii</taxon>
        <taxon>Neopterygii</taxon>
        <taxon>Teleostei</taxon>
        <taxon>Anguilliformes</taxon>
        <taxon>Anguillidae</taxon>
        <taxon>Anguilla</taxon>
    </lineage>
</organism>
<dbReference type="AlphaFoldDB" id="A0A0E9UHD9"/>
<evidence type="ECO:0000313" key="1">
    <source>
        <dbReference type="EMBL" id="JAH64378.1"/>
    </source>
</evidence>
<reference evidence="1" key="1">
    <citation type="submission" date="2014-11" db="EMBL/GenBank/DDBJ databases">
        <authorList>
            <person name="Amaro Gonzalez C."/>
        </authorList>
    </citation>
    <scope>NUCLEOTIDE SEQUENCE</scope>
</reference>